<evidence type="ECO:0000313" key="6">
    <source>
        <dbReference type="EMBL" id="MBC6013272.1"/>
    </source>
</evidence>
<dbReference type="InterPro" id="IPR018490">
    <property type="entry name" value="cNMP-bd_dom_sf"/>
</dbReference>
<dbReference type="Gene3D" id="2.60.120.10">
    <property type="entry name" value="Jelly Rolls"/>
    <property type="match status" value="1"/>
</dbReference>
<dbReference type="InterPro" id="IPR012318">
    <property type="entry name" value="HTH_CRP"/>
</dbReference>
<keyword evidence="2" id="KW-0238">DNA-binding</keyword>
<name>A0ABR7KLJ9_9FIRM</name>
<proteinExistence type="predicted"/>
<keyword evidence="7" id="KW-1185">Reference proteome</keyword>
<dbReference type="InterPro" id="IPR036388">
    <property type="entry name" value="WH-like_DNA-bd_sf"/>
</dbReference>
<keyword evidence="3" id="KW-0804">Transcription</keyword>
<accession>A0ABR7KLJ9</accession>
<evidence type="ECO:0000256" key="2">
    <source>
        <dbReference type="ARBA" id="ARBA00023125"/>
    </source>
</evidence>
<sequence length="216" mass="25297">MSEPVLSFLEEKNLPEVIKKKHTYLMMDGHDQEDIYVLKDGVVKVSIVLCDGREFNITYLKGLDIISLLKDEINKMTTTSFHARIESDTASFYRINRKFFEQYVKENEELHAYIESYYRKKMTEAIYRQQLMTMNGKNGAVCAFIYHLIPLFGRQVKKGIFIDLQITNDDIASFCGVSTRNSVNRILRGLREENVITIVYHKILILDVDYLKRYAQ</sequence>
<gene>
    <name evidence="6" type="ORF">H8911_11310</name>
</gene>
<evidence type="ECO:0000313" key="7">
    <source>
        <dbReference type="Proteomes" id="UP000649075"/>
    </source>
</evidence>
<dbReference type="InterPro" id="IPR014710">
    <property type="entry name" value="RmlC-like_jellyroll"/>
</dbReference>
<evidence type="ECO:0000256" key="3">
    <source>
        <dbReference type="ARBA" id="ARBA00023163"/>
    </source>
</evidence>
<dbReference type="Gene3D" id="1.10.10.10">
    <property type="entry name" value="Winged helix-like DNA-binding domain superfamily/Winged helix DNA-binding domain"/>
    <property type="match status" value="1"/>
</dbReference>
<evidence type="ECO:0000259" key="5">
    <source>
        <dbReference type="PROSITE" id="PS51063"/>
    </source>
</evidence>
<keyword evidence="1" id="KW-0805">Transcription regulation</keyword>
<evidence type="ECO:0000259" key="4">
    <source>
        <dbReference type="PROSITE" id="PS50042"/>
    </source>
</evidence>
<dbReference type="RefSeq" id="WP_186999726.1">
    <property type="nucleotide sequence ID" value="NZ_JACRWH010000074.1"/>
</dbReference>
<dbReference type="SMART" id="SM00419">
    <property type="entry name" value="HTH_CRP"/>
    <property type="match status" value="1"/>
</dbReference>
<feature type="domain" description="HTH crp-type" evidence="5">
    <location>
        <begin position="135"/>
        <end position="209"/>
    </location>
</feature>
<dbReference type="InterPro" id="IPR000595">
    <property type="entry name" value="cNMP-bd_dom"/>
</dbReference>
<reference evidence="6 7" key="1">
    <citation type="submission" date="2020-08" db="EMBL/GenBank/DDBJ databases">
        <authorList>
            <person name="Liu C."/>
            <person name="Sun Q."/>
        </authorList>
    </citation>
    <scope>NUCLEOTIDE SEQUENCE [LARGE SCALE GENOMIC DNA]</scope>
    <source>
        <strain evidence="6 7">L34</strain>
    </source>
</reference>
<organism evidence="6 7">
    <name type="scientific">Holdemanella hominis</name>
    <dbReference type="NCBI Taxonomy" id="2764327"/>
    <lineage>
        <taxon>Bacteria</taxon>
        <taxon>Bacillati</taxon>
        <taxon>Bacillota</taxon>
        <taxon>Erysipelotrichia</taxon>
        <taxon>Erysipelotrichales</taxon>
        <taxon>Erysipelotrichaceae</taxon>
        <taxon>Holdemanella</taxon>
    </lineage>
</organism>
<evidence type="ECO:0000256" key="1">
    <source>
        <dbReference type="ARBA" id="ARBA00023015"/>
    </source>
</evidence>
<dbReference type="PROSITE" id="PS50042">
    <property type="entry name" value="CNMP_BINDING_3"/>
    <property type="match status" value="1"/>
</dbReference>
<feature type="domain" description="Cyclic nucleotide-binding" evidence="4">
    <location>
        <begin position="1"/>
        <end position="121"/>
    </location>
</feature>
<dbReference type="Pfam" id="PF13545">
    <property type="entry name" value="HTH_Crp_2"/>
    <property type="match status" value="1"/>
</dbReference>
<dbReference type="EMBL" id="JACRWH010000074">
    <property type="protein sequence ID" value="MBC6013272.1"/>
    <property type="molecule type" value="Genomic_DNA"/>
</dbReference>
<dbReference type="InterPro" id="IPR036390">
    <property type="entry name" value="WH_DNA-bd_sf"/>
</dbReference>
<protein>
    <submittedName>
        <fullName evidence="6">Crp/Fnr family transcriptional regulator</fullName>
    </submittedName>
</protein>
<dbReference type="CDD" id="cd00038">
    <property type="entry name" value="CAP_ED"/>
    <property type="match status" value="1"/>
</dbReference>
<dbReference type="SUPFAM" id="SSF46785">
    <property type="entry name" value="Winged helix' DNA-binding domain"/>
    <property type="match status" value="1"/>
</dbReference>
<comment type="caution">
    <text evidence="6">The sequence shown here is derived from an EMBL/GenBank/DDBJ whole genome shotgun (WGS) entry which is preliminary data.</text>
</comment>
<dbReference type="Proteomes" id="UP000649075">
    <property type="component" value="Unassembled WGS sequence"/>
</dbReference>
<dbReference type="SUPFAM" id="SSF51206">
    <property type="entry name" value="cAMP-binding domain-like"/>
    <property type="match status" value="1"/>
</dbReference>
<dbReference type="PROSITE" id="PS51063">
    <property type="entry name" value="HTH_CRP_2"/>
    <property type="match status" value="1"/>
</dbReference>